<dbReference type="Proteomes" id="UP001470230">
    <property type="component" value="Unassembled WGS sequence"/>
</dbReference>
<keyword evidence="2" id="KW-1185">Reference proteome</keyword>
<dbReference type="Gene3D" id="1.25.40.10">
    <property type="entry name" value="Tetratricopeptide repeat domain"/>
    <property type="match status" value="1"/>
</dbReference>
<gene>
    <name evidence="1" type="ORF">M9Y10_043647</name>
</gene>
<dbReference type="SUPFAM" id="SSF81901">
    <property type="entry name" value="HCP-like"/>
    <property type="match status" value="1"/>
</dbReference>
<organism evidence="1 2">
    <name type="scientific">Tritrichomonas musculus</name>
    <dbReference type="NCBI Taxonomy" id="1915356"/>
    <lineage>
        <taxon>Eukaryota</taxon>
        <taxon>Metamonada</taxon>
        <taxon>Parabasalia</taxon>
        <taxon>Tritrichomonadida</taxon>
        <taxon>Tritrichomonadidae</taxon>
        <taxon>Tritrichomonas</taxon>
    </lineage>
</organism>
<dbReference type="EMBL" id="JAPFFF010000008">
    <property type="protein sequence ID" value="KAK8884533.1"/>
    <property type="molecule type" value="Genomic_DNA"/>
</dbReference>
<reference evidence="1 2" key="1">
    <citation type="submission" date="2024-04" db="EMBL/GenBank/DDBJ databases">
        <title>Tritrichomonas musculus Genome.</title>
        <authorList>
            <person name="Alves-Ferreira E."/>
            <person name="Grigg M."/>
            <person name="Lorenzi H."/>
            <person name="Galac M."/>
        </authorList>
    </citation>
    <scope>NUCLEOTIDE SEQUENCE [LARGE SCALE GENOMIC DNA]</scope>
    <source>
        <strain evidence="1 2">EAF2021</strain>
    </source>
</reference>
<accession>A0ABR2K0X3</accession>
<dbReference type="InterPro" id="IPR011990">
    <property type="entry name" value="TPR-like_helical_dom_sf"/>
</dbReference>
<dbReference type="InterPro" id="IPR006597">
    <property type="entry name" value="Sel1-like"/>
</dbReference>
<evidence type="ECO:0000313" key="2">
    <source>
        <dbReference type="Proteomes" id="UP001470230"/>
    </source>
</evidence>
<evidence type="ECO:0000313" key="1">
    <source>
        <dbReference type="EMBL" id="KAK8884533.1"/>
    </source>
</evidence>
<dbReference type="SMART" id="SM00671">
    <property type="entry name" value="SEL1"/>
    <property type="match status" value="1"/>
</dbReference>
<comment type="caution">
    <text evidence="1">The sequence shown here is derived from an EMBL/GenBank/DDBJ whole genome shotgun (WGS) entry which is preliminary data.</text>
</comment>
<sequence>MRCFPINTIALLKYPQVPFKALVFILSALDNPTCLACRAFLMLTMNYDFLYLPIALDCLNKASIKGIVMANLQLAQFYYRGIIFQQNKKNAIHYASLAAESGNKFAIEYLEYISNPENEMPQPATIEETLLGNVEYFYKYSIVNQEQTCNNRSFY</sequence>
<evidence type="ECO:0008006" key="3">
    <source>
        <dbReference type="Google" id="ProtNLM"/>
    </source>
</evidence>
<proteinExistence type="predicted"/>
<name>A0ABR2K0X3_9EUKA</name>
<protein>
    <recommendedName>
        <fullName evidence="3">Sel1 repeat family protein</fullName>
    </recommendedName>
</protein>